<evidence type="ECO:0000256" key="3">
    <source>
        <dbReference type="ARBA" id="ARBA00022553"/>
    </source>
</evidence>
<keyword evidence="7" id="KW-1185">Reference proteome</keyword>
<protein>
    <submittedName>
        <fullName evidence="6">Uncharacterized protein</fullName>
    </submittedName>
</protein>
<gene>
    <name evidence="6" type="ORF">SAMN05661093_06493</name>
</gene>
<organism evidence="6 7">
    <name type="scientific">Kibdelosporangium aridum</name>
    <dbReference type="NCBI Taxonomy" id="2030"/>
    <lineage>
        <taxon>Bacteria</taxon>
        <taxon>Bacillati</taxon>
        <taxon>Actinomycetota</taxon>
        <taxon>Actinomycetes</taxon>
        <taxon>Pseudonocardiales</taxon>
        <taxon>Pseudonocardiaceae</taxon>
        <taxon>Kibdelosporangium</taxon>
    </lineage>
</organism>
<dbReference type="Proteomes" id="UP000192674">
    <property type="component" value="Unassembled WGS sequence"/>
</dbReference>
<feature type="transmembrane region" description="Helical" evidence="5">
    <location>
        <begin position="42"/>
        <end position="61"/>
    </location>
</feature>
<proteinExistence type="predicted"/>
<evidence type="ECO:0000313" key="7">
    <source>
        <dbReference type="Proteomes" id="UP000192674"/>
    </source>
</evidence>
<keyword evidence="5" id="KW-0472">Membrane</keyword>
<keyword evidence="5" id="KW-0812">Transmembrane</keyword>
<evidence type="ECO:0000256" key="4">
    <source>
        <dbReference type="ARBA" id="ARBA00022842"/>
    </source>
</evidence>
<keyword evidence="5" id="KW-1133">Transmembrane helix</keyword>
<reference evidence="6 7" key="1">
    <citation type="submission" date="2017-04" db="EMBL/GenBank/DDBJ databases">
        <authorList>
            <person name="Afonso C.L."/>
            <person name="Miller P.J."/>
            <person name="Scott M.A."/>
            <person name="Spackman E."/>
            <person name="Goraichik I."/>
            <person name="Dimitrov K.M."/>
            <person name="Suarez D.L."/>
            <person name="Swayne D.E."/>
        </authorList>
    </citation>
    <scope>NUCLEOTIDE SEQUENCE [LARGE SCALE GENOMIC DNA]</scope>
    <source>
        <strain evidence="6 7">DSM 43828</strain>
    </source>
</reference>
<dbReference type="GO" id="GO:0005886">
    <property type="term" value="C:plasma membrane"/>
    <property type="evidence" value="ECO:0007669"/>
    <property type="project" value="UniProtKB-SubCell"/>
</dbReference>
<keyword evidence="2" id="KW-1003">Cell membrane</keyword>
<evidence type="ECO:0000256" key="1">
    <source>
        <dbReference type="ARBA" id="ARBA00004651"/>
    </source>
</evidence>
<comment type="subcellular location">
    <subcellularLocation>
        <location evidence="1">Cell membrane</location>
        <topology evidence="1">Multi-pass membrane protein</topology>
    </subcellularLocation>
</comment>
<evidence type="ECO:0000256" key="5">
    <source>
        <dbReference type="SAM" id="Phobius"/>
    </source>
</evidence>
<dbReference type="AlphaFoldDB" id="A0A1Y5XX56"/>
<name>A0A1Y5XX56_KIBAR</name>
<keyword evidence="4" id="KW-0460">Magnesium</keyword>
<feature type="transmembrane region" description="Helical" evidence="5">
    <location>
        <begin position="12"/>
        <end position="30"/>
    </location>
</feature>
<dbReference type="GO" id="GO:0015444">
    <property type="term" value="F:P-type magnesium transporter activity"/>
    <property type="evidence" value="ECO:0007669"/>
    <property type="project" value="InterPro"/>
</dbReference>
<evidence type="ECO:0000256" key="2">
    <source>
        <dbReference type="ARBA" id="ARBA00022475"/>
    </source>
</evidence>
<dbReference type="InterPro" id="IPR006415">
    <property type="entry name" value="P-type_ATPase_IIIB"/>
</dbReference>
<sequence>MLGDLTRFMLTFSPLSSLFDLATFAALWWASGTDSPGERAAFQEGWFTEGLLSLVLIVLVLRTRQMKMPPVCGVPASRGRRCNFAGGGRGCALLPVAGFRASQGRDRDSPHRRMTRA</sequence>
<dbReference type="PRINTS" id="PR01836">
    <property type="entry name" value="MGATPASE"/>
</dbReference>
<dbReference type="EMBL" id="FWXV01000006">
    <property type="protein sequence ID" value="SMD20590.1"/>
    <property type="molecule type" value="Genomic_DNA"/>
</dbReference>
<dbReference type="RefSeq" id="WP_084430571.1">
    <property type="nucleotide sequence ID" value="NZ_FWXV01000006.1"/>
</dbReference>
<keyword evidence="3" id="KW-0597">Phosphoprotein</keyword>
<accession>A0A1Y5XX56</accession>
<dbReference type="OrthoDB" id="9814270at2"/>
<evidence type="ECO:0000313" key="6">
    <source>
        <dbReference type="EMBL" id="SMD20590.1"/>
    </source>
</evidence>